<keyword evidence="1" id="KW-0732">Signal</keyword>
<organism evidence="2 3">
    <name type="scientific">Tagetes erecta</name>
    <name type="common">African marigold</name>
    <dbReference type="NCBI Taxonomy" id="13708"/>
    <lineage>
        <taxon>Eukaryota</taxon>
        <taxon>Viridiplantae</taxon>
        <taxon>Streptophyta</taxon>
        <taxon>Embryophyta</taxon>
        <taxon>Tracheophyta</taxon>
        <taxon>Spermatophyta</taxon>
        <taxon>Magnoliopsida</taxon>
        <taxon>eudicotyledons</taxon>
        <taxon>Gunneridae</taxon>
        <taxon>Pentapetalae</taxon>
        <taxon>asterids</taxon>
        <taxon>campanulids</taxon>
        <taxon>Asterales</taxon>
        <taxon>Asteraceae</taxon>
        <taxon>Asteroideae</taxon>
        <taxon>Heliantheae alliance</taxon>
        <taxon>Tageteae</taxon>
        <taxon>Tagetes</taxon>
    </lineage>
</organism>
<keyword evidence="3" id="KW-1185">Reference proteome</keyword>
<sequence length="73" mass="8258">MILTFFTMLIVQLSKPYMFWSEVSSQAQRYIALDTLVGMLSPCETMCSTTTIYNDKISTLTLNMVGVFHPLAI</sequence>
<evidence type="ECO:0008006" key="4">
    <source>
        <dbReference type="Google" id="ProtNLM"/>
    </source>
</evidence>
<feature type="chain" id="PRO_5041941248" description="Secreted protein" evidence="1">
    <location>
        <begin position="17"/>
        <end position="73"/>
    </location>
</feature>
<dbReference type="EMBL" id="JAUHHV010000001">
    <property type="protein sequence ID" value="KAK1437739.1"/>
    <property type="molecule type" value="Genomic_DNA"/>
</dbReference>
<feature type="signal peptide" evidence="1">
    <location>
        <begin position="1"/>
        <end position="16"/>
    </location>
</feature>
<reference evidence="2" key="1">
    <citation type="journal article" date="2023" name="bioRxiv">
        <title>Improved chromosome-level genome assembly for marigold (Tagetes erecta).</title>
        <authorList>
            <person name="Jiang F."/>
            <person name="Yuan L."/>
            <person name="Wang S."/>
            <person name="Wang H."/>
            <person name="Xu D."/>
            <person name="Wang A."/>
            <person name="Fan W."/>
        </authorList>
    </citation>
    <scope>NUCLEOTIDE SEQUENCE</scope>
    <source>
        <strain evidence="2">WSJ</strain>
        <tissue evidence="2">Leaf</tissue>
    </source>
</reference>
<gene>
    <name evidence="2" type="ORF">QVD17_03537</name>
</gene>
<comment type="caution">
    <text evidence="2">The sequence shown here is derived from an EMBL/GenBank/DDBJ whole genome shotgun (WGS) entry which is preliminary data.</text>
</comment>
<evidence type="ECO:0000313" key="3">
    <source>
        <dbReference type="Proteomes" id="UP001229421"/>
    </source>
</evidence>
<accession>A0AAD8LBH1</accession>
<dbReference type="Proteomes" id="UP001229421">
    <property type="component" value="Unassembled WGS sequence"/>
</dbReference>
<name>A0AAD8LBH1_TARER</name>
<proteinExistence type="predicted"/>
<dbReference type="AlphaFoldDB" id="A0AAD8LBH1"/>
<evidence type="ECO:0000256" key="1">
    <source>
        <dbReference type="SAM" id="SignalP"/>
    </source>
</evidence>
<evidence type="ECO:0000313" key="2">
    <source>
        <dbReference type="EMBL" id="KAK1437739.1"/>
    </source>
</evidence>
<protein>
    <recommendedName>
        <fullName evidence="4">Secreted protein</fullName>
    </recommendedName>
</protein>